<evidence type="ECO:0000313" key="5">
    <source>
        <dbReference type="EMBL" id="XBH15185.1"/>
    </source>
</evidence>
<dbReference type="InterPro" id="IPR032812">
    <property type="entry name" value="SbsA_Ig"/>
</dbReference>
<accession>A0AAU7D2S9</accession>
<dbReference type="Pfam" id="PF11999">
    <property type="entry name" value="Ice_binding"/>
    <property type="match status" value="1"/>
</dbReference>
<feature type="domain" description="SbsA Ig-like" evidence="3">
    <location>
        <begin position="151"/>
        <end position="254"/>
    </location>
</feature>
<evidence type="ECO:0000259" key="3">
    <source>
        <dbReference type="Pfam" id="PF13205"/>
    </source>
</evidence>
<dbReference type="EMBL" id="CP121194">
    <property type="protein sequence ID" value="XBH11655.1"/>
    <property type="molecule type" value="Genomic_DNA"/>
</dbReference>
<evidence type="ECO:0000256" key="2">
    <source>
        <dbReference type="ARBA" id="ARBA00022729"/>
    </source>
</evidence>
<dbReference type="InterPro" id="IPR021884">
    <property type="entry name" value="Ice-bd_prot"/>
</dbReference>
<reference evidence="4" key="1">
    <citation type="submission" date="2023-03" db="EMBL/GenBank/DDBJ databases">
        <title>Edaphobacter sp.</title>
        <authorList>
            <person name="Huber K.J."/>
            <person name="Papendorf J."/>
            <person name="Pilke C."/>
            <person name="Bunk B."/>
            <person name="Sproeer C."/>
            <person name="Pester M."/>
        </authorList>
    </citation>
    <scope>NUCLEOTIDE SEQUENCE</scope>
    <source>
        <strain evidence="4">DSM 109919</strain>
        <strain evidence="5">DSM 109920</strain>
    </source>
</reference>
<gene>
    <name evidence="4" type="ORF">P4G45_07995</name>
    <name evidence="5" type="ORF">P8936_08465</name>
</gene>
<dbReference type="PROSITE" id="PS51257">
    <property type="entry name" value="PROKAR_LIPOPROTEIN"/>
    <property type="match status" value="1"/>
</dbReference>
<dbReference type="RefSeq" id="WP_348269145.1">
    <property type="nucleotide sequence ID" value="NZ_CP121194.1"/>
</dbReference>
<protein>
    <submittedName>
        <fullName evidence="4">Ice-binding family protein</fullName>
    </submittedName>
</protein>
<feature type="domain" description="SbsA Ig-like" evidence="3">
    <location>
        <begin position="263"/>
        <end position="358"/>
    </location>
</feature>
<dbReference type="KEGG" id="epl:P4G45_07995"/>
<accession>A0AAU7DDQ0</accession>
<evidence type="ECO:0000313" key="4">
    <source>
        <dbReference type="EMBL" id="XBH11655.1"/>
    </source>
</evidence>
<feature type="domain" description="SbsA Ig-like" evidence="3">
    <location>
        <begin position="38"/>
        <end position="138"/>
    </location>
</feature>
<sequence>MQKHNSYKIWLVAFLLIFVTTGCKDLDKNPGTPGLNLPTVVSVSPSNGTTAACGLSVVNATFSEAMDPSTINGTTFTLAGPNGTAVSGQVSYNSTNKTATFTLSAPLAENTKYTATITTGAKDLYGNAVASNYVWSFTSGICIVIPPPVLPTVVTVGPINGSQTACISTVVTAAFNEQMKSSTINASTFTVMGPNNSSVTGTVTYNSSGNIATFTPSSSTPLVVGAQYTATITTGAQDAAGDALASDYVWNFTTSACTVPVVPTVVTVTPANGACPNTLVTGTFSEAMNPTTINSSTFTLAGAGAAGTVSYDLPSLTATYTPSAPLSLNTSYTATITTGAKDLSGNGLANDEVWTFTTSSVACQQAVPLNSAANFLVLAGSTVTNTGPTSLTGGNLGLSPGSAVTGFPPGTLTPPAAMFLTDPTAAQAQLDLTAAYNYAAGVQGAAVLPGDMTGLTFTPGVYKTSSTVQLSSGNVTLDAQGNQDAVFIFQVGSTLTTLGSTQVILAGKAQAKNVFWQVGSSATLGTNSAFSGTILSLQSITLDTGASLHGRALASNGAVTLDSNAVTAP</sequence>
<keyword evidence="2" id="KW-0732">Signal</keyword>
<dbReference type="Gene3D" id="2.60.40.1220">
    <property type="match status" value="3"/>
</dbReference>
<comment type="similarity">
    <text evidence="1">Belongs to the ice-binding protein family.</text>
</comment>
<organism evidence="4">
    <name type="scientific">Edaphobacter paludis</name>
    <dbReference type="NCBI Taxonomy" id="3035702"/>
    <lineage>
        <taxon>Bacteria</taxon>
        <taxon>Pseudomonadati</taxon>
        <taxon>Acidobacteriota</taxon>
        <taxon>Terriglobia</taxon>
        <taxon>Terriglobales</taxon>
        <taxon>Acidobacteriaceae</taxon>
        <taxon>Edaphobacter</taxon>
    </lineage>
</organism>
<dbReference type="EMBL" id="CP121195">
    <property type="protein sequence ID" value="XBH15185.1"/>
    <property type="molecule type" value="Genomic_DNA"/>
</dbReference>
<dbReference type="AlphaFoldDB" id="A0AAU7D2S9"/>
<dbReference type="Pfam" id="PF13205">
    <property type="entry name" value="Big_5"/>
    <property type="match status" value="3"/>
</dbReference>
<proteinExistence type="inferred from homology"/>
<dbReference type="InterPro" id="IPR014755">
    <property type="entry name" value="Cu-Rt/internalin_Ig-like"/>
</dbReference>
<evidence type="ECO:0000256" key="1">
    <source>
        <dbReference type="ARBA" id="ARBA00005445"/>
    </source>
</evidence>
<name>A0AAU7D2S9_9BACT</name>